<dbReference type="PROSITE" id="PS00041">
    <property type="entry name" value="HTH_ARAC_FAMILY_1"/>
    <property type="match status" value="1"/>
</dbReference>
<evidence type="ECO:0000259" key="4">
    <source>
        <dbReference type="PROSITE" id="PS01124"/>
    </source>
</evidence>
<evidence type="ECO:0000256" key="3">
    <source>
        <dbReference type="ARBA" id="ARBA00023163"/>
    </source>
</evidence>
<dbReference type="InterPro" id="IPR018062">
    <property type="entry name" value="HTH_AraC-typ_CS"/>
</dbReference>
<keyword evidence="1" id="KW-0805">Transcription regulation</keyword>
<dbReference type="Gene3D" id="1.10.10.60">
    <property type="entry name" value="Homeodomain-like"/>
    <property type="match status" value="2"/>
</dbReference>
<keyword evidence="3" id="KW-0804">Transcription</keyword>
<evidence type="ECO:0000256" key="1">
    <source>
        <dbReference type="ARBA" id="ARBA00023015"/>
    </source>
</evidence>
<dbReference type="PROSITE" id="PS01124">
    <property type="entry name" value="HTH_ARAC_FAMILY_2"/>
    <property type="match status" value="1"/>
</dbReference>
<reference evidence="5 6" key="1">
    <citation type="journal article" date="2017" name="Elife">
        <title>Extensive horizontal gene transfer in cheese-associated bacteria.</title>
        <authorList>
            <person name="Bonham K.S."/>
            <person name="Wolfe B.E."/>
            <person name="Dutton R.J."/>
        </authorList>
    </citation>
    <scope>NUCLEOTIDE SEQUENCE [LARGE SCALE GENOMIC DNA]</scope>
    <source>
        <strain evidence="5 6">341_9</strain>
    </source>
</reference>
<dbReference type="Pfam" id="PF12833">
    <property type="entry name" value="HTH_18"/>
    <property type="match status" value="1"/>
</dbReference>
<dbReference type="PANTHER" id="PTHR46796">
    <property type="entry name" value="HTH-TYPE TRANSCRIPTIONAL ACTIVATOR RHAS-RELATED"/>
    <property type="match status" value="1"/>
</dbReference>
<comment type="caution">
    <text evidence="5">The sequence shown here is derived from an EMBL/GenBank/DDBJ whole genome shotgun (WGS) entry which is preliminary data.</text>
</comment>
<gene>
    <name evidence="5" type="ORF">CIK66_18365</name>
</gene>
<keyword evidence="2" id="KW-0238">DNA-binding</keyword>
<name>A0A2A3YE80_9MICO</name>
<proteinExistence type="predicted"/>
<dbReference type="AlphaFoldDB" id="A0A2A3YE80"/>
<evidence type="ECO:0000313" key="5">
    <source>
        <dbReference type="EMBL" id="PCC37630.1"/>
    </source>
</evidence>
<feature type="domain" description="HTH araC/xylS-type" evidence="4">
    <location>
        <begin position="9"/>
        <end position="109"/>
    </location>
</feature>
<dbReference type="OrthoDB" id="2060755at2"/>
<dbReference type="PRINTS" id="PR00032">
    <property type="entry name" value="HTHARAC"/>
</dbReference>
<dbReference type="InterPro" id="IPR020449">
    <property type="entry name" value="Tscrpt_reg_AraC-type_HTH"/>
</dbReference>
<evidence type="ECO:0000313" key="6">
    <source>
        <dbReference type="Proteomes" id="UP000218598"/>
    </source>
</evidence>
<dbReference type="InterPro" id="IPR050204">
    <property type="entry name" value="AraC_XylS_family_regulators"/>
</dbReference>
<dbReference type="GO" id="GO:0043565">
    <property type="term" value="F:sequence-specific DNA binding"/>
    <property type="evidence" value="ECO:0007669"/>
    <property type="project" value="InterPro"/>
</dbReference>
<dbReference type="EMBL" id="NRGR01000050">
    <property type="protein sequence ID" value="PCC37630.1"/>
    <property type="molecule type" value="Genomic_DNA"/>
</dbReference>
<organism evidence="5 6">
    <name type="scientific">Brachybacterium alimentarium</name>
    <dbReference type="NCBI Taxonomy" id="47845"/>
    <lineage>
        <taxon>Bacteria</taxon>
        <taxon>Bacillati</taxon>
        <taxon>Actinomycetota</taxon>
        <taxon>Actinomycetes</taxon>
        <taxon>Micrococcales</taxon>
        <taxon>Dermabacteraceae</taxon>
        <taxon>Brachybacterium</taxon>
    </lineage>
</organism>
<evidence type="ECO:0000256" key="2">
    <source>
        <dbReference type="ARBA" id="ARBA00023125"/>
    </source>
</evidence>
<accession>A0A2A3YE80</accession>
<sequence>MPVPPPTEPALASALALARERPAELSVSDLADHAGYSPFHFSRLFTRHAGIGPGQYLTALRIDTAKRLLLTDDEAVIEVATAVGFTSLSSFTRRFRETVGVPPAQLRRLAERISDTPPRPFSLLRPGTGTVHAEIELPPAFSPRGDASIWVGWYPHPAPIGLPHSGTLISGSSTVQLPLRPGAPFLLGFAVPMHADAWDQLAPSAPMVAVHPLPLTQPEQVTLRFTLPEMTRPPLLTALPSLCRR</sequence>
<dbReference type="SUPFAM" id="SSF46689">
    <property type="entry name" value="Homeodomain-like"/>
    <property type="match status" value="2"/>
</dbReference>
<dbReference type="SMART" id="SM00342">
    <property type="entry name" value="HTH_ARAC"/>
    <property type="match status" value="1"/>
</dbReference>
<keyword evidence="6" id="KW-1185">Reference proteome</keyword>
<protein>
    <submittedName>
        <fullName evidence="5">AraC family transcriptional regulator</fullName>
    </submittedName>
</protein>
<dbReference type="GO" id="GO:0003700">
    <property type="term" value="F:DNA-binding transcription factor activity"/>
    <property type="evidence" value="ECO:0007669"/>
    <property type="project" value="InterPro"/>
</dbReference>
<dbReference type="InterPro" id="IPR018060">
    <property type="entry name" value="HTH_AraC"/>
</dbReference>
<dbReference type="InterPro" id="IPR009057">
    <property type="entry name" value="Homeodomain-like_sf"/>
</dbReference>
<dbReference type="Proteomes" id="UP000218598">
    <property type="component" value="Unassembled WGS sequence"/>
</dbReference>